<dbReference type="GO" id="GO:0000724">
    <property type="term" value="P:double-strand break repair via homologous recombination"/>
    <property type="evidence" value="ECO:0007669"/>
    <property type="project" value="TreeGrafter"/>
</dbReference>
<accession>A0A9Q0LLE2</accession>
<dbReference type="EMBL" id="JAPDFW010000070">
    <property type="protein sequence ID" value="KAJ5074539.1"/>
    <property type="molecule type" value="Genomic_DNA"/>
</dbReference>
<name>A0A9Q0LLE2_ANAIG</name>
<dbReference type="SUPFAM" id="SSF52540">
    <property type="entry name" value="P-loop containing nucleoside triphosphate hydrolases"/>
    <property type="match status" value="1"/>
</dbReference>
<dbReference type="Gene3D" id="3.40.50.300">
    <property type="entry name" value="P-loop containing nucleotide triphosphate hydrolases"/>
    <property type="match status" value="1"/>
</dbReference>
<evidence type="ECO:0000313" key="2">
    <source>
        <dbReference type="Proteomes" id="UP001149090"/>
    </source>
</evidence>
<dbReference type="Proteomes" id="UP001149090">
    <property type="component" value="Unassembled WGS sequence"/>
</dbReference>
<organism evidence="1 2">
    <name type="scientific">Anaeramoeba ignava</name>
    <name type="common">Anaerobic marine amoeba</name>
    <dbReference type="NCBI Taxonomy" id="1746090"/>
    <lineage>
        <taxon>Eukaryota</taxon>
        <taxon>Metamonada</taxon>
        <taxon>Anaeramoebidae</taxon>
        <taxon>Anaeramoeba</taxon>
    </lineage>
</organism>
<dbReference type="AlphaFoldDB" id="A0A9Q0LLE2"/>
<reference evidence="1" key="1">
    <citation type="submission" date="2022-10" db="EMBL/GenBank/DDBJ databases">
        <title>Novel sulphate-reducing endosymbionts in the free-living metamonad Anaeramoeba.</title>
        <authorList>
            <person name="Jerlstrom-Hultqvist J."/>
            <person name="Cepicka I."/>
            <person name="Gallot-Lavallee L."/>
            <person name="Salas-Leiva D."/>
            <person name="Curtis B.A."/>
            <person name="Zahonova K."/>
            <person name="Pipaliya S."/>
            <person name="Dacks J."/>
            <person name="Roger A.J."/>
        </authorList>
    </citation>
    <scope>NUCLEOTIDE SEQUENCE</scope>
    <source>
        <strain evidence="1">BMAN</strain>
    </source>
</reference>
<dbReference type="GO" id="GO:0003697">
    <property type="term" value="F:single-stranded DNA binding"/>
    <property type="evidence" value="ECO:0007669"/>
    <property type="project" value="TreeGrafter"/>
</dbReference>
<dbReference type="GO" id="GO:0097196">
    <property type="term" value="C:Shu complex"/>
    <property type="evidence" value="ECO:0007669"/>
    <property type="project" value="TreeGrafter"/>
</dbReference>
<comment type="caution">
    <text evidence="1">The sequence shown here is derived from an EMBL/GenBank/DDBJ whole genome shotgun (WGS) entry which is preliminary data.</text>
</comment>
<evidence type="ECO:0000313" key="1">
    <source>
        <dbReference type="EMBL" id="KAJ5074539.1"/>
    </source>
</evidence>
<proteinExistence type="predicted"/>
<protein>
    <submittedName>
        <fullName evidence="1">Uncharacterized protein</fullName>
    </submittedName>
</protein>
<dbReference type="InterPro" id="IPR027417">
    <property type="entry name" value="P-loop_NTPase"/>
</dbReference>
<sequence>MIDLKKFIGMQTIEDFENNSQLFNEYCSLPKIKSLITFLIGSEECGKTSLLLSYSCSYIEEKEMDNQKNTSQQESLSEYQVIFMCQREKMEGSFPLFFQNHISSEKTLSKIKIIYIKNYKNILEYFLAINLDASNYRNSLFIIDDFSSYFTPKKDDDLFIKILSLIQNEIFHLNSLALISAEKEKIPHESIYSQFVSSILQIKSCQNINQNEDKSKIHFQLTFFNQEIEISLFYCVDFKQKLCFWTNIYSKLIK</sequence>
<dbReference type="PANTHER" id="PTHR28653:SF1">
    <property type="entry name" value="ATPASE SWSAP1"/>
    <property type="match status" value="1"/>
</dbReference>
<dbReference type="PANTHER" id="PTHR28653">
    <property type="match status" value="1"/>
</dbReference>
<dbReference type="OrthoDB" id="67296at2759"/>
<keyword evidence="2" id="KW-1185">Reference proteome</keyword>
<gene>
    <name evidence="1" type="ORF">M0811_01170</name>
</gene>